<reference evidence="4 5" key="1">
    <citation type="submission" date="2022-11" db="EMBL/GenBank/DDBJ databases">
        <title>Draft genome sequence of Saccharopolyspora sp. WRP15-2 isolated from rhizosphere soils of wild rice in Thailand.</title>
        <authorList>
            <person name="Duangmal K."/>
            <person name="Kammanee S."/>
            <person name="Muangham S."/>
        </authorList>
    </citation>
    <scope>NUCLEOTIDE SEQUENCE [LARGE SCALE GENOMIC DNA]</scope>
    <source>
        <strain evidence="4 5">WRP15-2</strain>
    </source>
</reference>
<evidence type="ECO:0000256" key="1">
    <source>
        <dbReference type="ARBA" id="ARBA00023002"/>
    </source>
</evidence>
<dbReference type="EMBL" id="JAQGLA010000013">
    <property type="protein sequence ID" value="MDA3626090.1"/>
    <property type="molecule type" value="Genomic_DNA"/>
</dbReference>
<evidence type="ECO:0000313" key="4">
    <source>
        <dbReference type="EMBL" id="MDA3626090.1"/>
    </source>
</evidence>
<keyword evidence="5" id="KW-1185">Reference proteome</keyword>
<feature type="domain" description="Vanillate O-demethylase oxygenase-like C-terminal catalytic" evidence="3">
    <location>
        <begin position="116"/>
        <end position="290"/>
    </location>
</feature>
<sequence length="301" mass="33571">MAPERLDQPCEDDPLLDLWHPLGAVETMPKNRTWKDQLLGVPLTLSRSPEGGFAVWKRRGDDPDSAEGPPASTLPVTERYGYLWTSLGTPRPLFGIPEADESDRRLLHATSITAHTSAPRSIENFLDMGHFPFVHTSVLGDEPHTEVKDYNVEVSVAGEEILATDCVFYQPQAALSSQGGAEVDYAFRVPHPHCSVLYKSSPGVADRFDVIALFVQALDQEHIRAHMWLCLLDDSQPDWALRRFQVSIFGQDKPVLENQLPRRLPLDPRAETPIRADKSGVAYRRWLGQMGVRYGVIPGAA</sequence>
<evidence type="ECO:0000256" key="2">
    <source>
        <dbReference type="SAM" id="MobiDB-lite"/>
    </source>
</evidence>
<dbReference type="InterPro" id="IPR044043">
    <property type="entry name" value="VanA_C_cat"/>
</dbReference>
<organism evidence="4 5">
    <name type="scientific">Saccharopolyspora oryzae</name>
    <dbReference type="NCBI Taxonomy" id="2997343"/>
    <lineage>
        <taxon>Bacteria</taxon>
        <taxon>Bacillati</taxon>
        <taxon>Actinomycetota</taxon>
        <taxon>Actinomycetes</taxon>
        <taxon>Pseudonocardiales</taxon>
        <taxon>Pseudonocardiaceae</taxon>
        <taxon>Saccharopolyspora</taxon>
    </lineage>
</organism>
<comment type="caution">
    <text evidence="4">The sequence shown here is derived from an EMBL/GenBank/DDBJ whole genome shotgun (WGS) entry which is preliminary data.</text>
</comment>
<dbReference type="SUPFAM" id="SSF55961">
    <property type="entry name" value="Bet v1-like"/>
    <property type="match status" value="1"/>
</dbReference>
<dbReference type="Proteomes" id="UP001210380">
    <property type="component" value="Unassembled WGS sequence"/>
</dbReference>
<keyword evidence="1" id="KW-0560">Oxidoreductase</keyword>
<evidence type="ECO:0000259" key="3">
    <source>
        <dbReference type="Pfam" id="PF19112"/>
    </source>
</evidence>
<name>A0ABT4UWM2_9PSEU</name>
<accession>A0ABT4UWM2</accession>
<evidence type="ECO:0000313" key="5">
    <source>
        <dbReference type="Proteomes" id="UP001210380"/>
    </source>
</evidence>
<keyword evidence="4" id="KW-0223">Dioxygenase</keyword>
<gene>
    <name evidence="4" type="ORF">OU415_11645</name>
</gene>
<dbReference type="RefSeq" id="WP_270948675.1">
    <property type="nucleotide sequence ID" value="NZ_JAQGLA010000013.1"/>
</dbReference>
<protein>
    <submittedName>
        <fullName evidence="4">Aromatic ring-hydroxylating dioxygenase subunit alpha</fullName>
    </submittedName>
</protein>
<feature type="region of interest" description="Disordered" evidence="2">
    <location>
        <begin position="54"/>
        <end position="74"/>
    </location>
</feature>
<dbReference type="Gene3D" id="3.90.380.10">
    <property type="entry name" value="Naphthalene 1,2-dioxygenase Alpha Subunit, Chain A, domain 1"/>
    <property type="match status" value="1"/>
</dbReference>
<proteinExistence type="predicted"/>
<dbReference type="Pfam" id="PF19112">
    <property type="entry name" value="VanA_C"/>
    <property type="match status" value="1"/>
</dbReference>
<dbReference type="GO" id="GO:0051213">
    <property type="term" value="F:dioxygenase activity"/>
    <property type="evidence" value="ECO:0007669"/>
    <property type="project" value="UniProtKB-KW"/>
</dbReference>